<gene>
    <name evidence="1" type="ORF">PACLA_8A011164</name>
</gene>
<dbReference type="Proteomes" id="UP001152795">
    <property type="component" value="Unassembled WGS sequence"/>
</dbReference>
<comment type="caution">
    <text evidence="1">The sequence shown here is derived from an EMBL/GenBank/DDBJ whole genome shotgun (WGS) entry which is preliminary data.</text>
</comment>
<keyword evidence="2" id="KW-1185">Reference proteome</keyword>
<dbReference type="EMBL" id="CACRXK020002568">
    <property type="protein sequence ID" value="CAB3994932.1"/>
    <property type="molecule type" value="Genomic_DNA"/>
</dbReference>
<name>A0A6S7GXL3_PARCT</name>
<dbReference type="AlphaFoldDB" id="A0A6S7GXL3"/>
<dbReference type="OrthoDB" id="7692148at2759"/>
<protein>
    <submittedName>
        <fullName evidence="1">Uncharacterized protein</fullName>
    </submittedName>
</protein>
<reference evidence="1" key="1">
    <citation type="submission" date="2020-04" db="EMBL/GenBank/DDBJ databases">
        <authorList>
            <person name="Alioto T."/>
            <person name="Alioto T."/>
            <person name="Gomez Garrido J."/>
        </authorList>
    </citation>
    <scope>NUCLEOTIDE SEQUENCE</scope>
    <source>
        <strain evidence="1">A484AB</strain>
    </source>
</reference>
<sequence>MDKSLEELSCKLKTLKFRMNKTNDVIDKRDKEALEWQRLSVVSSATVVNTIKETIEESMFAKGETEEKVKQWSQEVEVLLPEADQCTCLITNEEAAQESVMLKEQQQKLQFEKELTEQQLRQEQESVEEKRKLDLDHHERLKEAQQSSTPHETECKQPGMTANHVGRSKVVHLVVVVHINGYKFRALMDSSATALTTAIDLSGAKVKSTSFRQIAMLMVITTRTMQVYNIQVSSLANNFSLNVNLTKIENRELLSLENPHYSTLIQEYKHLKEVHIDDDDPKDLLPIHLIFGANDYAKIRTREKLLVGRMGEPVAEPTRFGWAMMSPGAEQETTVGCLAVNSTTDYDNLCSLDILGLADTLDHKEHFIDEYAFPNVTKISSC</sequence>
<evidence type="ECO:0000313" key="2">
    <source>
        <dbReference type="Proteomes" id="UP001152795"/>
    </source>
</evidence>
<evidence type="ECO:0000313" key="1">
    <source>
        <dbReference type="EMBL" id="CAB3994932.1"/>
    </source>
</evidence>
<accession>A0A6S7GXL3</accession>
<proteinExistence type="predicted"/>
<organism evidence="1 2">
    <name type="scientific">Paramuricea clavata</name>
    <name type="common">Red gorgonian</name>
    <name type="synonym">Violescent sea-whip</name>
    <dbReference type="NCBI Taxonomy" id="317549"/>
    <lineage>
        <taxon>Eukaryota</taxon>
        <taxon>Metazoa</taxon>
        <taxon>Cnidaria</taxon>
        <taxon>Anthozoa</taxon>
        <taxon>Octocorallia</taxon>
        <taxon>Malacalcyonacea</taxon>
        <taxon>Plexauridae</taxon>
        <taxon>Paramuricea</taxon>
    </lineage>
</organism>